<dbReference type="EMBL" id="JBEZNA010000005">
    <property type="protein sequence ID" value="MEU9576391.1"/>
    <property type="molecule type" value="Genomic_DNA"/>
</dbReference>
<reference evidence="1 2" key="1">
    <citation type="submission" date="2024-06" db="EMBL/GenBank/DDBJ databases">
        <title>The Natural Products Discovery Center: Release of the First 8490 Sequenced Strains for Exploring Actinobacteria Biosynthetic Diversity.</title>
        <authorList>
            <person name="Kalkreuter E."/>
            <person name="Kautsar S.A."/>
            <person name="Yang D."/>
            <person name="Bader C.D."/>
            <person name="Teijaro C.N."/>
            <person name="Fluegel L."/>
            <person name="Davis C.M."/>
            <person name="Simpson J.R."/>
            <person name="Lauterbach L."/>
            <person name="Steele A.D."/>
            <person name="Gui C."/>
            <person name="Meng S."/>
            <person name="Li G."/>
            <person name="Viehrig K."/>
            <person name="Ye F."/>
            <person name="Su P."/>
            <person name="Kiefer A.F."/>
            <person name="Nichols A."/>
            <person name="Cepeda A.J."/>
            <person name="Yan W."/>
            <person name="Fan B."/>
            <person name="Jiang Y."/>
            <person name="Adhikari A."/>
            <person name="Zheng C.-J."/>
            <person name="Schuster L."/>
            <person name="Cowan T.M."/>
            <person name="Smanski M.J."/>
            <person name="Chevrette M.G."/>
            <person name="De Carvalho L.P.S."/>
            <person name="Shen B."/>
        </authorList>
    </citation>
    <scope>NUCLEOTIDE SEQUENCE [LARGE SCALE GENOMIC DNA]</scope>
    <source>
        <strain evidence="1 2">NPDC048117</strain>
    </source>
</reference>
<sequence>MRSCGPTRYLAAGLEDLEELVLARSASEARELAAALPRCQVVDLGLPEHGQLTMC</sequence>
<gene>
    <name evidence="1" type="ORF">AB0D95_03725</name>
</gene>
<name>A0ABV3EJL1_9ACTN</name>
<evidence type="ECO:0000313" key="2">
    <source>
        <dbReference type="Proteomes" id="UP001551584"/>
    </source>
</evidence>
<dbReference type="RefSeq" id="WP_166029351.1">
    <property type="nucleotide sequence ID" value="NZ_JBEZNA010000005.1"/>
</dbReference>
<evidence type="ECO:0000313" key="1">
    <source>
        <dbReference type="EMBL" id="MEU9576391.1"/>
    </source>
</evidence>
<accession>A0ABV3EJL1</accession>
<keyword evidence="2" id="KW-1185">Reference proteome</keyword>
<organism evidence="1 2">
    <name type="scientific">Streptomyces chilikensis</name>
    <dbReference type="NCBI Taxonomy" id="1194079"/>
    <lineage>
        <taxon>Bacteria</taxon>
        <taxon>Bacillati</taxon>
        <taxon>Actinomycetota</taxon>
        <taxon>Actinomycetes</taxon>
        <taxon>Kitasatosporales</taxon>
        <taxon>Streptomycetaceae</taxon>
        <taxon>Streptomyces</taxon>
    </lineage>
</organism>
<comment type="caution">
    <text evidence="1">The sequence shown here is derived from an EMBL/GenBank/DDBJ whole genome shotgun (WGS) entry which is preliminary data.</text>
</comment>
<dbReference type="Proteomes" id="UP001551584">
    <property type="component" value="Unassembled WGS sequence"/>
</dbReference>
<proteinExistence type="predicted"/>
<protein>
    <submittedName>
        <fullName evidence="1">Uncharacterized protein</fullName>
    </submittedName>
</protein>